<protein>
    <submittedName>
        <fullName evidence="1">Uncharacterized protein</fullName>
    </submittedName>
</protein>
<evidence type="ECO:0000313" key="2">
    <source>
        <dbReference type="Proteomes" id="UP000233469"/>
    </source>
</evidence>
<dbReference type="AlphaFoldDB" id="A0A2N1NG47"/>
<gene>
    <name evidence="1" type="ORF">RhiirC2_368208</name>
</gene>
<dbReference type="Proteomes" id="UP000233469">
    <property type="component" value="Unassembled WGS sequence"/>
</dbReference>
<comment type="caution">
    <text evidence="1">The sequence shown here is derived from an EMBL/GenBank/DDBJ whole genome shotgun (WGS) entry which is preliminary data.</text>
</comment>
<dbReference type="EMBL" id="LLXL01000413">
    <property type="protein sequence ID" value="PKK72804.1"/>
    <property type="molecule type" value="Genomic_DNA"/>
</dbReference>
<dbReference type="VEuPathDB" id="FungiDB:FUN_014891"/>
<reference evidence="1 2" key="2">
    <citation type="submission" date="2017-10" db="EMBL/GenBank/DDBJ databases">
        <title>Extensive intraspecific genome diversity in a model arbuscular mycorrhizal fungus.</title>
        <authorList>
            <person name="Chen E.C.H."/>
            <person name="Morin E."/>
            <person name="Baudet D."/>
            <person name="Noel J."/>
            <person name="Ndikumana S."/>
            <person name="Charron P."/>
            <person name="St-Onge C."/>
            <person name="Giorgi J."/>
            <person name="Grigoriev I.V."/>
            <person name="Roux C."/>
            <person name="Martin F.M."/>
            <person name="Corradi N."/>
        </authorList>
    </citation>
    <scope>NUCLEOTIDE SEQUENCE [LARGE SCALE GENOMIC DNA]</scope>
    <source>
        <strain evidence="1 2">C2</strain>
    </source>
</reference>
<evidence type="ECO:0000313" key="1">
    <source>
        <dbReference type="EMBL" id="PKK72804.1"/>
    </source>
</evidence>
<reference evidence="1 2" key="1">
    <citation type="submission" date="2016-04" db="EMBL/GenBank/DDBJ databases">
        <title>Genome analyses suggest a sexual origin of heterokaryosis in a supposedly ancient asexual fungus.</title>
        <authorList>
            <person name="Ropars J."/>
            <person name="Sedzielewska K."/>
            <person name="Noel J."/>
            <person name="Charron P."/>
            <person name="Farinelli L."/>
            <person name="Marton T."/>
            <person name="Kruger M."/>
            <person name="Pelin A."/>
            <person name="Brachmann A."/>
            <person name="Corradi N."/>
        </authorList>
    </citation>
    <scope>NUCLEOTIDE SEQUENCE [LARGE SCALE GENOMIC DNA]</scope>
    <source>
        <strain evidence="1 2">C2</strain>
    </source>
</reference>
<name>A0A2N1NG47_9GLOM</name>
<accession>A0A2N1NG47</accession>
<organism evidence="1 2">
    <name type="scientific">Rhizophagus irregularis</name>
    <dbReference type="NCBI Taxonomy" id="588596"/>
    <lineage>
        <taxon>Eukaryota</taxon>
        <taxon>Fungi</taxon>
        <taxon>Fungi incertae sedis</taxon>
        <taxon>Mucoromycota</taxon>
        <taxon>Glomeromycotina</taxon>
        <taxon>Glomeromycetes</taxon>
        <taxon>Glomerales</taxon>
        <taxon>Glomeraceae</taxon>
        <taxon>Rhizophagus</taxon>
    </lineage>
</organism>
<sequence>MLCNESAYQTNKRKRMNIFCLSSTLASISSKISLGKNHAKSSTRSCRGGNADHVDYAIKALEELICITEGKQHQIAMGLHRMLCNVRATTKPTKGAFGKDYDYLY</sequence>
<proteinExistence type="predicted"/>